<dbReference type="Pfam" id="PF05673">
    <property type="entry name" value="DUF815"/>
    <property type="match status" value="1"/>
</dbReference>
<protein>
    <submittedName>
        <fullName evidence="1">AAA+ family ATPase</fullName>
    </submittedName>
</protein>
<dbReference type="AlphaFoldDB" id="A0A2W4WCC3"/>
<organism evidence="1 2">
    <name type="scientific">Pseudanabaena frigida</name>
    <dbReference type="NCBI Taxonomy" id="945775"/>
    <lineage>
        <taxon>Bacteria</taxon>
        <taxon>Bacillati</taxon>
        <taxon>Cyanobacteriota</taxon>
        <taxon>Cyanophyceae</taxon>
        <taxon>Pseudanabaenales</taxon>
        <taxon>Pseudanabaenaceae</taxon>
        <taxon>Pseudanabaena</taxon>
    </lineage>
</organism>
<dbReference type="PANTHER" id="PTHR42935">
    <property type="entry name" value="SLR0930 PROTEIN"/>
    <property type="match status" value="1"/>
</dbReference>
<dbReference type="EMBL" id="QBML01000006">
    <property type="protein sequence ID" value="PZO42664.1"/>
    <property type="molecule type" value="Genomic_DNA"/>
</dbReference>
<comment type="caution">
    <text evidence="1">The sequence shown here is derived from an EMBL/GenBank/DDBJ whole genome shotgun (WGS) entry which is preliminary data.</text>
</comment>
<dbReference type="Gene3D" id="3.40.50.300">
    <property type="entry name" value="P-loop containing nucleotide triphosphate hydrolases"/>
    <property type="match status" value="1"/>
</dbReference>
<dbReference type="SUPFAM" id="SSF52540">
    <property type="entry name" value="P-loop containing nucleoside triphosphate hydrolases"/>
    <property type="match status" value="1"/>
</dbReference>
<dbReference type="CDD" id="cd00009">
    <property type="entry name" value="AAA"/>
    <property type="match status" value="1"/>
</dbReference>
<gene>
    <name evidence="1" type="ORF">DCF19_06385</name>
</gene>
<reference evidence="1 2" key="1">
    <citation type="submission" date="2018-04" db="EMBL/GenBank/DDBJ databases">
        <authorList>
            <person name="Go L.Y."/>
            <person name="Mitchell J.A."/>
        </authorList>
    </citation>
    <scope>NUCLEOTIDE SEQUENCE [LARGE SCALE GENOMIC DNA]</scope>
    <source>
        <strain evidence="1">ULC066bin1</strain>
    </source>
</reference>
<sequence>MLDETRQSIYSMQVRIASLLLYQNVLEQNAWEAYVKLLKSLANYALDGHENSSRRLSYLFAYGKWFREIAATGYNWRDYVILQILTSDNPFSQQAQTINLDLLPSSLIIAAKHDLQVLEELSLWGGDKLIDLIQSFGDRSVAWQLSASNMSKLSEAKRSLIIKFQTTDDWTQLLPELADYYRHSGTGIFTDYDAFRWSRGHLEGIAYPDLVQLSDLIGYESQRQTLYKNTEAFLAGYNALHVLLYGSRGTGKSSMVKSLMYAYRDRGLRLVEVAKHDLKDLPIIADILRKVPQKFIIFVDDLSFEEESEDYKALKVVLEGNLSAQSNNLLVYATSNRRHLLREYFSDRPSLRDLSDSKEVNPWDTMQEKLSLSDRFGLTLTFLQADQEIYLKIVHHLAKRAGIDLLDDDLNFRALQWATRNNGQSGRTAHQFIDFLQADLKV</sequence>
<dbReference type="Proteomes" id="UP000249467">
    <property type="component" value="Unassembled WGS sequence"/>
</dbReference>
<dbReference type="InterPro" id="IPR027417">
    <property type="entry name" value="P-loop_NTPase"/>
</dbReference>
<dbReference type="PANTHER" id="PTHR42935:SF1">
    <property type="entry name" value="SLR0930 PROTEIN"/>
    <property type="match status" value="1"/>
</dbReference>
<accession>A0A2W4WCC3</accession>
<reference evidence="1 2" key="2">
    <citation type="submission" date="2018-06" db="EMBL/GenBank/DDBJ databases">
        <title>Metagenomic assembly of (sub)arctic Cyanobacteria and their associated microbiome from non-axenic cultures.</title>
        <authorList>
            <person name="Baurain D."/>
        </authorList>
    </citation>
    <scope>NUCLEOTIDE SEQUENCE [LARGE SCALE GENOMIC DNA]</scope>
    <source>
        <strain evidence="1">ULC066bin1</strain>
    </source>
</reference>
<evidence type="ECO:0000313" key="2">
    <source>
        <dbReference type="Proteomes" id="UP000249467"/>
    </source>
</evidence>
<evidence type="ECO:0000313" key="1">
    <source>
        <dbReference type="EMBL" id="PZO42664.1"/>
    </source>
</evidence>
<dbReference type="InterPro" id="IPR008533">
    <property type="entry name" value="DUF815"/>
</dbReference>
<proteinExistence type="predicted"/>
<name>A0A2W4WCC3_9CYAN</name>